<evidence type="ECO:0000256" key="1">
    <source>
        <dbReference type="ARBA" id="ARBA00001947"/>
    </source>
</evidence>
<evidence type="ECO:0000313" key="9">
    <source>
        <dbReference type="EMBL" id="ODS22727.1"/>
    </source>
</evidence>
<dbReference type="Pfam" id="PF14559">
    <property type="entry name" value="TPR_19"/>
    <property type="match status" value="1"/>
</dbReference>
<accession>A0A1D2QMD5</accession>
<dbReference type="CDD" id="cd07324">
    <property type="entry name" value="M48C_Oma1-like"/>
    <property type="match status" value="1"/>
</dbReference>
<evidence type="ECO:0000256" key="6">
    <source>
        <dbReference type="ARBA" id="ARBA00023049"/>
    </source>
</evidence>
<gene>
    <name evidence="9" type="ORF">AB835_12555</name>
</gene>
<keyword evidence="3" id="KW-0479">Metal-binding</keyword>
<dbReference type="Gene3D" id="1.25.40.10">
    <property type="entry name" value="Tetratricopeptide repeat domain"/>
    <property type="match status" value="1"/>
</dbReference>
<comment type="caution">
    <text evidence="9">The sequence shown here is derived from an EMBL/GenBank/DDBJ whole genome shotgun (WGS) entry which is preliminary data.</text>
</comment>
<evidence type="ECO:0000256" key="4">
    <source>
        <dbReference type="ARBA" id="ARBA00022801"/>
    </source>
</evidence>
<dbReference type="PANTHER" id="PTHR22726:SF1">
    <property type="entry name" value="METALLOENDOPEPTIDASE OMA1, MITOCHONDRIAL"/>
    <property type="match status" value="1"/>
</dbReference>
<dbReference type="GO" id="GO:0046872">
    <property type="term" value="F:metal ion binding"/>
    <property type="evidence" value="ECO:0007669"/>
    <property type="project" value="UniProtKB-KW"/>
</dbReference>
<evidence type="ECO:0000256" key="2">
    <source>
        <dbReference type="ARBA" id="ARBA00022670"/>
    </source>
</evidence>
<dbReference type="Pfam" id="PF01435">
    <property type="entry name" value="Peptidase_M48"/>
    <property type="match status" value="1"/>
</dbReference>
<dbReference type="InterPro" id="IPR051156">
    <property type="entry name" value="Mito/Outer_Membr_Metalloprot"/>
</dbReference>
<keyword evidence="6" id="KW-0482">Metalloprotease</keyword>
<dbReference type="Gene3D" id="3.30.2010.10">
    <property type="entry name" value="Metalloproteases ('zincins'), catalytic domain"/>
    <property type="match status" value="1"/>
</dbReference>
<dbReference type="GO" id="GO:0051603">
    <property type="term" value="P:proteolysis involved in protein catabolic process"/>
    <property type="evidence" value="ECO:0007669"/>
    <property type="project" value="TreeGrafter"/>
</dbReference>
<keyword evidence="4" id="KW-0378">Hydrolase</keyword>
<evidence type="ECO:0000259" key="8">
    <source>
        <dbReference type="Pfam" id="PF01435"/>
    </source>
</evidence>
<comment type="cofactor">
    <cofactor evidence="1">
        <name>Zn(2+)</name>
        <dbReference type="ChEBI" id="CHEBI:29105"/>
    </cofactor>
</comment>
<dbReference type="EMBL" id="MDLC01000055">
    <property type="protein sequence ID" value="ODS22727.1"/>
    <property type="molecule type" value="Genomic_DNA"/>
</dbReference>
<dbReference type="PANTHER" id="PTHR22726">
    <property type="entry name" value="METALLOENDOPEPTIDASE OMA1"/>
    <property type="match status" value="1"/>
</dbReference>
<name>A0A1D2QMD5_9GAMM</name>
<evidence type="ECO:0000256" key="3">
    <source>
        <dbReference type="ARBA" id="ARBA00022723"/>
    </source>
</evidence>
<protein>
    <recommendedName>
        <fullName evidence="8">Peptidase M48 domain-containing protein</fullName>
    </recommendedName>
</protein>
<reference evidence="9 10" key="1">
    <citation type="journal article" date="2016" name="Appl. Environ. Microbiol.">
        <title>Lack of Overt Genome Reduction in the Bryostatin-Producing Bryozoan Symbiont "Candidatus Endobugula sertula".</title>
        <authorList>
            <person name="Miller I.J."/>
            <person name="Vanee N."/>
            <person name="Fong S.S."/>
            <person name="Lim-Fong G.E."/>
            <person name="Kwan J.C."/>
        </authorList>
    </citation>
    <scope>NUCLEOTIDE SEQUENCE [LARGE SCALE GENOMIC DNA]</scope>
    <source>
        <strain evidence="9">AB1-4</strain>
    </source>
</reference>
<keyword evidence="7" id="KW-0732">Signal</keyword>
<dbReference type="GO" id="GO:0016020">
    <property type="term" value="C:membrane"/>
    <property type="evidence" value="ECO:0007669"/>
    <property type="project" value="TreeGrafter"/>
</dbReference>
<dbReference type="SUPFAM" id="SSF48452">
    <property type="entry name" value="TPR-like"/>
    <property type="match status" value="1"/>
</dbReference>
<keyword evidence="2" id="KW-0645">Protease</keyword>
<proteinExistence type="predicted"/>
<sequence length="478" mass="54056">MSLIPSRFSIFIVTLHALFVASKTSHANDTIQLPTIGRENIANLKEEERIGAAWLKQTRRQPRTLSDPILTDYVEQLLNRLRIHSDVNHQSLSFVIVKNPTFNARAVLGGVISINTGLLNFATTEAQFASILAHELAHISQRHHTRIIEKQKNQQIINNALFASIVLASTREEDAGEALLSAADAYRIDQKLRFSRALEKEADRIGLGILAKAGFNPHAAVAMFEQMNNASRLSSKQPEFLRTHPLTDNRIADLIHFTRKYPEQTPVHNIDYQLVKARTLWLTITSPHEAIVRFKNELSGFSGSPEASRYGLALALISDQQFDEAKKHISALLKKYPNNVILKIAESDILSGKGDVNSAIEHILSLQQQHPDYYPLLHQLSRLYANQGNFSKAITVLVQLTELRQNDPLFWKELAEISGLDQQLSMLNKARAEYFILLALFHKAKHQLESLMKREPEGSKLHQYAEKRLSELKKLSKL</sequence>
<dbReference type="GO" id="GO:0004222">
    <property type="term" value="F:metalloendopeptidase activity"/>
    <property type="evidence" value="ECO:0007669"/>
    <property type="project" value="InterPro"/>
</dbReference>
<dbReference type="InterPro" id="IPR011990">
    <property type="entry name" value="TPR-like_helical_dom_sf"/>
</dbReference>
<keyword evidence="5" id="KW-0862">Zinc</keyword>
<dbReference type="Pfam" id="PF13174">
    <property type="entry name" value="TPR_6"/>
    <property type="match status" value="1"/>
</dbReference>
<dbReference type="AlphaFoldDB" id="A0A1D2QMD5"/>
<dbReference type="InterPro" id="IPR001915">
    <property type="entry name" value="Peptidase_M48"/>
</dbReference>
<evidence type="ECO:0000313" key="10">
    <source>
        <dbReference type="Proteomes" id="UP000242502"/>
    </source>
</evidence>
<dbReference type="STRING" id="62101.AB835_12555"/>
<dbReference type="Proteomes" id="UP000242502">
    <property type="component" value="Unassembled WGS sequence"/>
</dbReference>
<feature type="chain" id="PRO_5008906526" description="Peptidase M48 domain-containing protein" evidence="7">
    <location>
        <begin position="28"/>
        <end position="478"/>
    </location>
</feature>
<evidence type="ECO:0000256" key="5">
    <source>
        <dbReference type="ARBA" id="ARBA00022833"/>
    </source>
</evidence>
<feature type="domain" description="Peptidase M48" evidence="8">
    <location>
        <begin position="71"/>
        <end position="254"/>
    </location>
</feature>
<evidence type="ECO:0000256" key="7">
    <source>
        <dbReference type="SAM" id="SignalP"/>
    </source>
</evidence>
<organism evidence="9 10">
    <name type="scientific">Candidatus Endobugula sertula</name>
    <name type="common">Bugula neritina bacterial symbiont</name>
    <dbReference type="NCBI Taxonomy" id="62101"/>
    <lineage>
        <taxon>Bacteria</taxon>
        <taxon>Pseudomonadati</taxon>
        <taxon>Pseudomonadota</taxon>
        <taxon>Gammaproteobacteria</taxon>
        <taxon>Cellvibrionales</taxon>
        <taxon>Cellvibrionaceae</taxon>
        <taxon>Candidatus Endobugula</taxon>
    </lineage>
</organism>
<dbReference type="InterPro" id="IPR019734">
    <property type="entry name" value="TPR_rpt"/>
</dbReference>
<feature type="signal peptide" evidence="7">
    <location>
        <begin position="1"/>
        <end position="27"/>
    </location>
</feature>